<name>A0A929MZY9_9ACTO</name>
<feature type="non-terminal residue" evidence="2">
    <location>
        <position position="124"/>
    </location>
</feature>
<evidence type="ECO:0000313" key="2">
    <source>
        <dbReference type="EMBL" id="MBF0940573.1"/>
    </source>
</evidence>
<evidence type="ECO:0000259" key="1">
    <source>
        <dbReference type="Pfam" id="PF25309"/>
    </source>
</evidence>
<evidence type="ECO:0000313" key="3">
    <source>
        <dbReference type="Proteomes" id="UP000718630"/>
    </source>
</evidence>
<dbReference type="Pfam" id="PF25309">
    <property type="entry name" value="ELLD"/>
    <property type="match status" value="1"/>
</dbReference>
<accession>A0A929MZY9</accession>
<feature type="domain" description="Endolysin-like" evidence="1">
    <location>
        <begin position="3"/>
        <end position="115"/>
    </location>
</feature>
<organism evidence="2 3">
    <name type="scientific">Schaalia georgiae</name>
    <dbReference type="NCBI Taxonomy" id="52768"/>
    <lineage>
        <taxon>Bacteria</taxon>
        <taxon>Bacillati</taxon>
        <taxon>Actinomycetota</taxon>
        <taxon>Actinomycetes</taxon>
        <taxon>Actinomycetales</taxon>
        <taxon>Actinomycetaceae</taxon>
        <taxon>Schaalia</taxon>
    </lineage>
</organism>
<proteinExistence type="predicted"/>
<gene>
    <name evidence="2" type="ORF">HXK03_06825</name>
</gene>
<comment type="caution">
    <text evidence="2">The sequence shown here is derived from an EMBL/GenBank/DDBJ whole genome shotgun (WGS) entry which is preliminary data.</text>
</comment>
<reference evidence="2" key="1">
    <citation type="submission" date="2020-04" db="EMBL/GenBank/DDBJ databases">
        <title>Deep metagenomics examines the oral microbiome during advanced dental caries in children, revealing novel taxa and co-occurrences with host molecules.</title>
        <authorList>
            <person name="Baker J.L."/>
            <person name="Morton J.T."/>
            <person name="Dinis M."/>
            <person name="Alvarez R."/>
            <person name="Tran N.C."/>
            <person name="Knight R."/>
            <person name="Edlund A."/>
        </authorList>
    </citation>
    <scope>NUCLEOTIDE SEQUENCE</scope>
    <source>
        <strain evidence="2">JCVI_32_bin.64</strain>
    </source>
</reference>
<dbReference type="AlphaFoldDB" id="A0A929MZY9"/>
<dbReference type="InterPro" id="IPR057370">
    <property type="entry name" value="ELLD"/>
</dbReference>
<protein>
    <recommendedName>
        <fullName evidence="1">Endolysin-like domain-containing protein</fullName>
    </recommendedName>
</protein>
<dbReference type="EMBL" id="JABZFZ010000377">
    <property type="protein sequence ID" value="MBF0940573.1"/>
    <property type="molecule type" value="Genomic_DNA"/>
</dbReference>
<sequence>MARTMAQRLAARMYYYCAIADAGYSQPNRRRIYDLWGRTDPGAVAEGDCSMAALAAAQEAGLPTGAASYTGDMRAALEAEGWQVLPYALCGGDPDNLYTGDFLLKTGHVAVYLGENRLGEFWID</sequence>
<dbReference type="Proteomes" id="UP000718630">
    <property type="component" value="Unassembled WGS sequence"/>
</dbReference>